<dbReference type="Gene3D" id="1.10.287.950">
    <property type="entry name" value="Methyl-accepting chemotaxis protein"/>
    <property type="match status" value="1"/>
</dbReference>
<dbReference type="CDD" id="cd06225">
    <property type="entry name" value="HAMP"/>
    <property type="match status" value="1"/>
</dbReference>
<name>A0A0H4X236_9BACT</name>
<keyword evidence="5 10" id="KW-1133">Transmembrane helix</keyword>
<evidence type="ECO:0000256" key="9">
    <source>
        <dbReference type="PROSITE-ProRule" id="PRU00284"/>
    </source>
</evidence>
<sequence length="630" mass="68318">MRFLDGLKLRARLTLAVFLLVIGAIAPLNLFGNHFAEEALKEQIHATLQAEAEGLRELVEAAVTEREGNARSWAEDSIVRGALLFDTFEKSDAVLASLQKRHASFAGLVLFSEDGRALSASAPGLLESFANREREVRETTWFRGALEDRLDGHALTQVDPFFQKRVLPFAVPVLSPISGARIGILLAAYDWGRVGAEVEDVLARAHSRGQRSFALEVLTAEGTPLFDSRQEGDVRVADALRFEALDDRTVVDIGDGWRFVATVSPDEAYTPLKRGAFIARILALVALFASMLGSWWLARSVTRPITSLSDVVGRIVREGDLTLRVELSHRKDEVGELAAAFSRMMTHLRESTASLQQATRVLGQTVAELTSASAQQERNLSRQAAALQETQVTAQEIKQTSLMAADRSQEVLGVTTRAREVGAAGEANVNASLQGFEHLREQVGLVASSISSLEERTRQIGGITQTVKDLADQSNMLALNAAIEAVRSGEHGKGFGVVAREIRSLADQSISSTGRVREILEDIQRAIGATAALSEEGQRRAESGLAQVRTSGESLRALAGIIQDNANAAQQIATAVNQQNAGVAQIFTAVTDLSRMMDETLQGMKQTQQTTQTLRDVAQRMEVAAGTYRV</sequence>
<keyword evidence="7 9" id="KW-0807">Transducer</keyword>
<dbReference type="InterPro" id="IPR003660">
    <property type="entry name" value="HAMP_dom"/>
</dbReference>
<evidence type="ECO:0000256" key="4">
    <source>
        <dbReference type="ARBA" id="ARBA00022692"/>
    </source>
</evidence>
<evidence type="ECO:0000256" key="6">
    <source>
        <dbReference type="ARBA" id="ARBA00023136"/>
    </source>
</evidence>
<evidence type="ECO:0000256" key="2">
    <source>
        <dbReference type="ARBA" id="ARBA00022475"/>
    </source>
</evidence>
<protein>
    <submittedName>
        <fullName evidence="13">Methyl accepting chemotaxis protein</fullName>
    </submittedName>
</protein>
<dbReference type="SMART" id="SM00304">
    <property type="entry name" value="HAMP"/>
    <property type="match status" value="1"/>
</dbReference>
<comment type="similarity">
    <text evidence="8">Belongs to the methyl-accepting chemotaxis (MCP) protein family.</text>
</comment>
<dbReference type="KEGG" id="mym:A176_004830"/>
<dbReference type="AlphaFoldDB" id="A0A0H4X236"/>
<evidence type="ECO:0000256" key="7">
    <source>
        <dbReference type="ARBA" id="ARBA00023224"/>
    </source>
</evidence>
<evidence type="ECO:0000256" key="10">
    <source>
        <dbReference type="SAM" id="Phobius"/>
    </source>
</evidence>
<dbReference type="GO" id="GO:0006935">
    <property type="term" value="P:chemotaxis"/>
    <property type="evidence" value="ECO:0007669"/>
    <property type="project" value="UniProtKB-KW"/>
</dbReference>
<dbReference type="PROSITE" id="PS50885">
    <property type="entry name" value="HAMP"/>
    <property type="match status" value="1"/>
</dbReference>
<dbReference type="Pfam" id="PF00015">
    <property type="entry name" value="MCPsignal"/>
    <property type="match status" value="1"/>
</dbReference>
<dbReference type="eggNOG" id="COG0840">
    <property type="taxonomic scope" value="Bacteria"/>
</dbReference>
<evidence type="ECO:0000256" key="1">
    <source>
        <dbReference type="ARBA" id="ARBA00004651"/>
    </source>
</evidence>
<accession>A0A0H4X236</accession>
<dbReference type="Gene3D" id="6.10.340.10">
    <property type="match status" value="1"/>
</dbReference>
<dbReference type="PATRIC" id="fig|1297742.4.peg.4877"/>
<evidence type="ECO:0000259" key="12">
    <source>
        <dbReference type="PROSITE" id="PS50885"/>
    </source>
</evidence>
<dbReference type="GO" id="GO:0007165">
    <property type="term" value="P:signal transduction"/>
    <property type="evidence" value="ECO:0007669"/>
    <property type="project" value="UniProtKB-KW"/>
</dbReference>
<evidence type="ECO:0000313" key="13">
    <source>
        <dbReference type="EMBL" id="AKQ67918.1"/>
    </source>
</evidence>
<dbReference type="Pfam" id="PF02743">
    <property type="entry name" value="dCache_1"/>
    <property type="match status" value="1"/>
</dbReference>
<dbReference type="PANTHER" id="PTHR32089:SF112">
    <property type="entry name" value="LYSOZYME-LIKE PROTEIN-RELATED"/>
    <property type="match status" value="1"/>
</dbReference>
<dbReference type="GO" id="GO:0005886">
    <property type="term" value="C:plasma membrane"/>
    <property type="evidence" value="ECO:0007669"/>
    <property type="project" value="UniProtKB-SubCell"/>
</dbReference>
<feature type="transmembrane region" description="Helical" evidence="10">
    <location>
        <begin position="12"/>
        <end position="31"/>
    </location>
</feature>
<dbReference type="SUPFAM" id="SSF58104">
    <property type="entry name" value="Methyl-accepting chemotaxis protein (MCP) signaling domain"/>
    <property type="match status" value="1"/>
</dbReference>
<evidence type="ECO:0000256" key="3">
    <source>
        <dbReference type="ARBA" id="ARBA00022500"/>
    </source>
</evidence>
<dbReference type="InterPro" id="IPR004089">
    <property type="entry name" value="MCPsignal_dom"/>
</dbReference>
<dbReference type="OrthoDB" id="5498895at2"/>
<evidence type="ECO:0000256" key="8">
    <source>
        <dbReference type="ARBA" id="ARBA00029447"/>
    </source>
</evidence>
<organism evidence="13 14">
    <name type="scientific">Pseudomyxococcus hansupus</name>
    <dbReference type="NCBI Taxonomy" id="1297742"/>
    <lineage>
        <taxon>Bacteria</taxon>
        <taxon>Pseudomonadati</taxon>
        <taxon>Myxococcota</taxon>
        <taxon>Myxococcia</taxon>
        <taxon>Myxococcales</taxon>
        <taxon>Cystobacterineae</taxon>
        <taxon>Myxococcaceae</taxon>
        <taxon>Pseudomyxococcus</taxon>
    </lineage>
</organism>
<comment type="subcellular location">
    <subcellularLocation>
        <location evidence="1">Cell membrane</location>
        <topology evidence="1">Multi-pass membrane protein</topology>
    </subcellularLocation>
</comment>
<evidence type="ECO:0000259" key="11">
    <source>
        <dbReference type="PROSITE" id="PS50111"/>
    </source>
</evidence>
<evidence type="ECO:0000313" key="14">
    <source>
        <dbReference type="Proteomes" id="UP000009026"/>
    </source>
</evidence>
<keyword evidence="4 10" id="KW-0812">Transmembrane</keyword>
<dbReference type="RefSeq" id="WP_002636338.1">
    <property type="nucleotide sequence ID" value="NZ_CP012109.1"/>
</dbReference>
<gene>
    <name evidence="13" type="ORF">A176_004830</name>
</gene>
<proteinExistence type="inferred from homology"/>
<dbReference type="EMBL" id="CP012109">
    <property type="protein sequence ID" value="AKQ67918.1"/>
    <property type="molecule type" value="Genomic_DNA"/>
</dbReference>
<feature type="domain" description="Methyl-accepting transducer" evidence="11">
    <location>
        <begin position="351"/>
        <end position="594"/>
    </location>
</feature>
<keyword evidence="14" id="KW-1185">Reference proteome</keyword>
<dbReference type="SMART" id="SM00283">
    <property type="entry name" value="MA"/>
    <property type="match status" value="1"/>
</dbReference>
<dbReference type="Pfam" id="PF00672">
    <property type="entry name" value="HAMP"/>
    <property type="match status" value="1"/>
</dbReference>
<evidence type="ECO:0000256" key="5">
    <source>
        <dbReference type="ARBA" id="ARBA00022989"/>
    </source>
</evidence>
<dbReference type="STRING" id="1297742.A176_004830"/>
<keyword evidence="3" id="KW-0145">Chemotaxis</keyword>
<dbReference type="PROSITE" id="PS50111">
    <property type="entry name" value="CHEMOTAXIS_TRANSDUC_2"/>
    <property type="match status" value="1"/>
</dbReference>
<feature type="transmembrane region" description="Helical" evidence="10">
    <location>
        <begin position="277"/>
        <end position="298"/>
    </location>
</feature>
<dbReference type="PANTHER" id="PTHR32089">
    <property type="entry name" value="METHYL-ACCEPTING CHEMOTAXIS PROTEIN MCPB"/>
    <property type="match status" value="1"/>
</dbReference>
<dbReference type="Proteomes" id="UP000009026">
    <property type="component" value="Chromosome"/>
</dbReference>
<feature type="domain" description="HAMP" evidence="12">
    <location>
        <begin position="299"/>
        <end position="353"/>
    </location>
</feature>
<keyword evidence="2" id="KW-1003">Cell membrane</keyword>
<dbReference type="InterPro" id="IPR033479">
    <property type="entry name" value="dCache_1"/>
</dbReference>
<reference evidence="13 14" key="1">
    <citation type="journal article" date="2016" name="PLoS ONE">
        <title>Complete Genome Sequence and Comparative Genomics of a Novel Myxobacterium Myxococcus hansupus.</title>
        <authorList>
            <person name="Sharma G."/>
            <person name="Narwani T."/>
            <person name="Subramanian S."/>
        </authorList>
    </citation>
    <scope>NUCLEOTIDE SEQUENCE [LARGE SCALE GENOMIC DNA]</scope>
    <source>
        <strain evidence="14">mixupus</strain>
    </source>
</reference>
<keyword evidence="6 10" id="KW-0472">Membrane</keyword>